<keyword evidence="10" id="KW-1185">Reference proteome</keyword>
<evidence type="ECO:0000256" key="6">
    <source>
        <dbReference type="ARBA" id="ARBA00022989"/>
    </source>
</evidence>
<keyword evidence="7 8" id="KW-0472">Membrane</keyword>
<protein>
    <submittedName>
        <fullName evidence="9">Glycine/betaine ABC transporter</fullName>
    </submittedName>
</protein>
<keyword evidence="4" id="KW-1003">Cell membrane</keyword>
<organism evidence="9 10">
    <name type="scientific">Vibrio sagamiensis NBRC 104589</name>
    <dbReference type="NCBI Taxonomy" id="1219064"/>
    <lineage>
        <taxon>Bacteria</taxon>
        <taxon>Pseudomonadati</taxon>
        <taxon>Pseudomonadota</taxon>
        <taxon>Gammaproteobacteria</taxon>
        <taxon>Vibrionales</taxon>
        <taxon>Vibrionaceae</taxon>
        <taxon>Vibrio</taxon>
    </lineage>
</organism>
<reference evidence="9 10" key="1">
    <citation type="submission" date="2019-07" db="EMBL/GenBank/DDBJ databases">
        <title>Whole genome shotgun sequence of Vibrio sagamiensis NBRC 104589.</title>
        <authorList>
            <person name="Hosoyama A."/>
            <person name="Uohara A."/>
            <person name="Ohji S."/>
            <person name="Ichikawa N."/>
        </authorList>
    </citation>
    <scope>NUCLEOTIDE SEQUENCE [LARGE SCALE GENOMIC DNA]</scope>
    <source>
        <strain evidence="9 10">NBRC 104589</strain>
    </source>
</reference>
<keyword evidence="5 8" id="KW-0812">Transmembrane</keyword>
<evidence type="ECO:0000256" key="4">
    <source>
        <dbReference type="ARBA" id="ARBA00022475"/>
    </source>
</evidence>
<dbReference type="GO" id="GO:0005886">
    <property type="term" value="C:plasma membrane"/>
    <property type="evidence" value="ECO:0007669"/>
    <property type="project" value="UniProtKB-SubCell"/>
</dbReference>
<evidence type="ECO:0000313" key="10">
    <source>
        <dbReference type="Proteomes" id="UP000321922"/>
    </source>
</evidence>
<dbReference type="EMBL" id="BJXJ01000011">
    <property type="protein sequence ID" value="GEM75346.1"/>
    <property type="molecule type" value="Genomic_DNA"/>
</dbReference>
<feature type="transmembrane region" description="Helical" evidence="8">
    <location>
        <begin position="268"/>
        <end position="290"/>
    </location>
</feature>
<feature type="transmembrane region" description="Helical" evidence="8">
    <location>
        <begin position="429"/>
        <end position="457"/>
    </location>
</feature>
<evidence type="ECO:0000256" key="7">
    <source>
        <dbReference type="ARBA" id="ARBA00023136"/>
    </source>
</evidence>
<feature type="transmembrane region" description="Helical" evidence="8">
    <location>
        <begin position="90"/>
        <end position="108"/>
    </location>
</feature>
<comment type="subcellular location">
    <subcellularLocation>
        <location evidence="1">Cell membrane</location>
        <topology evidence="1">Multi-pass membrane protein</topology>
    </subcellularLocation>
</comment>
<feature type="transmembrane region" description="Helical" evidence="8">
    <location>
        <begin position="223"/>
        <end position="248"/>
    </location>
</feature>
<gene>
    <name evidence="9" type="ORF">VSA01S_14580</name>
</gene>
<name>A0A511QDT8_9VIBR</name>
<keyword evidence="3" id="KW-0813">Transport</keyword>
<evidence type="ECO:0000256" key="3">
    <source>
        <dbReference type="ARBA" id="ARBA00022448"/>
    </source>
</evidence>
<dbReference type="AlphaFoldDB" id="A0A511QDT8"/>
<dbReference type="InterPro" id="IPR000060">
    <property type="entry name" value="BCCT_transptr"/>
</dbReference>
<dbReference type="GO" id="GO:0022857">
    <property type="term" value="F:transmembrane transporter activity"/>
    <property type="evidence" value="ECO:0007669"/>
    <property type="project" value="InterPro"/>
</dbReference>
<comment type="similarity">
    <text evidence="2">Belongs to the BCCT transporter (TC 2.A.15) family.</text>
</comment>
<evidence type="ECO:0000313" key="9">
    <source>
        <dbReference type="EMBL" id="GEM75346.1"/>
    </source>
</evidence>
<feature type="transmembrane region" description="Helical" evidence="8">
    <location>
        <begin position="505"/>
        <end position="526"/>
    </location>
</feature>
<dbReference type="Proteomes" id="UP000321922">
    <property type="component" value="Unassembled WGS sequence"/>
</dbReference>
<evidence type="ECO:0000256" key="5">
    <source>
        <dbReference type="ARBA" id="ARBA00022692"/>
    </source>
</evidence>
<evidence type="ECO:0000256" key="2">
    <source>
        <dbReference type="ARBA" id="ARBA00005658"/>
    </source>
</evidence>
<sequence length="542" mass="58338">MGEIHGLIGPKSEVIMSNMTNSTTDATVKKADYSAIHPPSLLQRLELTNPVFWLSGSFLTLFVILALTYTDTLTRVVNTGFGLATQYFGSFWQVLLLVNFLIGLAIALGRTGYVRLGGLTKPDIDNFKWLSIVLCTLLAGGGVFWAAAEPIAHFVKAPPLYGDAAPKTAALNALSQSFMHWGFLAWAILGCLSSVVLMHLHYDKGLPLKPRTLLYPIFGNKAINGWIGNLADACSIIAVAAGTIGPIGFLGLQISYALNELFGLPDTFVTQSLVILAAILMYTLSALSGVSKGIQLVSRYNIILSVALIGYILCVGPTSFIIDGYVQGIGQMIDDFFPMALYRGDTGWLSWWTVFFWGWFIGYGPMMAIFIARISRGRTIRQLILSISIAAPLITCFWFSIVGGSGLAFELSSPGLISSAFEGFNLPAVLLAITSQLPFPMVISVLFLILTTTFIVTTGDSMTYTISVVMTGTTEPNALVRSFWGIMMGLVAIALISMGSGGISALQSFIVVTAVPVSFILLPSIWKAPSIANKMAKEQGLI</sequence>
<feature type="transmembrane region" description="Helical" evidence="8">
    <location>
        <begin position="302"/>
        <end position="322"/>
    </location>
</feature>
<dbReference type="PANTHER" id="PTHR30047">
    <property type="entry name" value="HIGH-AFFINITY CHOLINE TRANSPORT PROTEIN-RELATED"/>
    <property type="match status" value="1"/>
</dbReference>
<accession>A0A511QDT8</accession>
<keyword evidence="6 8" id="KW-1133">Transmembrane helix</keyword>
<feature type="transmembrane region" description="Helical" evidence="8">
    <location>
        <begin position="383"/>
        <end position="409"/>
    </location>
</feature>
<proteinExistence type="inferred from homology"/>
<feature type="transmembrane region" description="Helical" evidence="8">
    <location>
        <begin position="478"/>
        <end position="499"/>
    </location>
</feature>
<dbReference type="Pfam" id="PF02028">
    <property type="entry name" value="BCCT"/>
    <property type="match status" value="1"/>
</dbReference>
<feature type="transmembrane region" description="Helical" evidence="8">
    <location>
        <begin position="181"/>
        <end position="202"/>
    </location>
</feature>
<feature type="transmembrane region" description="Helical" evidence="8">
    <location>
        <begin position="51"/>
        <end position="70"/>
    </location>
</feature>
<comment type="caution">
    <text evidence="9">The sequence shown here is derived from an EMBL/GenBank/DDBJ whole genome shotgun (WGS) entry which is preliminary data.</text>
</comment>
<feature type="transmembrane region" description="Helical" evidence="8">
    <location>
        <begin position="129"/>
        <end position="148"/>
    </location>
</feature>
<feature type="transmembrane region" description="Helical" evidence="8">
    <location>
        <begin position="349"/>
        <end position="371"/>
    </location>
</feature>
<evidence type="ECO:0000256" key="1">
    <source>
        <dbReference type="ARBA" id="ARBA00004651"/>
    </source>
</evidence>
<dbReference type="PANTHER" id="PTHR30047:SF7">
    <property type="entry name" value="HIGH-AFFINITY CHOLINE TRANSPORT PROTEIN"/>
    <property type="match status" value="1"/>
</dbReference>
<evidence type="ECO:0000256" key="8">
    <source>
        <dbReference type="SAM" id="Phobius"/>
    </source>
</evidence>